<gene>
    <name evidence="2" type="ORF">BDV37DRAFT_244084</name>
</gene>
<sequence length="81" mass="9467">MYSSISLQHLTQYPTVPTRHNNLLPNQHIPEPENRAEPDPNLKPDVSAHTPRPPPKQVQVEPYRRKTEKKRVRHTAQTPYI</sequence>
<reference evidence="2 3" key="1">
    <citation type="submission" date="2019-04" db="EMBL/GenBank/DDBJ databases">
        <authorList>
            <consortium name="DOE Joint Genome Institute"/>
            <person name="Mondo S."/>
            <person name="Kjaerbolling I."/>
            <person name="Vesth T."/>
            <person name="Frisvad J.C."/>
            <person name="Nybo J.L."/>
            <person name="Theobald S."/>
            <person name="Kildgaard S."/>
            <person name="Isbrandt T."/>
            <person name="Kuo A."/>
            <person name="Sato A."/>
            <person name="Lyhne E.K."/>
            <person name="Kogle M.E."/>
            <person name="Wiebenga A."/>
            <person name="Kun R.S."/>
            <person name="Lubbers R.J."/>
            <person name="Makela M.R."/>
            <person name="Barry K."/>
            <person name="Chovatia M."/>
            <person name="Clum A."/>
            <person name="Daum C."/>
            <person name="Haridas S."/>
            <person name="He G."/>
            <person name="LaButti K."/>
            <person name="Lipzen A."/>
            <person name="Riley R."/>
            <person name="Salamov A."/>
            <person name="Simmons B.A."/>
            <person name="Magnuson J.K."/>
            <person name="Henrissat B."/>
            <person name="Mortensen U.H."/>
            <person name="Larsen T.O."/>
            <person name="Devries R.P."/>
            <person name="Grigoriev I.V."/>
            <person name="Machida M."/>
            <person name="Baker S.E."/>
            <person name="Andersen M.R."/>
            <person name="Cantor M.N."/>
            <person name="Hua S.X."/>
        </authorList>
    </citation>
    <scope>NUCLEOTIDE SEQUENCE [LARGE SCALE GENOMIC DNA]</scope>
    <source>
        <strain evidence="2 3">CBS 119388</strain>
    </source>
</reference>
<name>A0A5N7DI31_9EURO</name>
<feature type="compositionally biased region" description="Polar residues" evidence="1">
    <location>
        <begin position="1"/>
        <end position="25"/>
    </location>
</feature>
<dbReference type="GeneID" id="43666183"/>
<feature type="region of interest" description="Disordered" evidence="1">
    <location>
        <begin position="1"/>
        <end position="81"/>
    </location>
</feature>
<proteinExistence type="predicted"/>
<feature type="compositionally biased region" description="Basic and acidic residues" evidence="1">
    <location>
        <begin position="30"/>
        <end position="42"/>
    </location>
</feature>
<evidence type="ECO:0000313" key="3">
    <source>
        <dbReference type="Proteomes" id="UP000325579"/>
    </source>
</evidence>
<keyword evidence="3" id="KW-1185">Reference proteome</keyword>
<organism evidence="2 3">
    <name type="scientific">Aspergillus pseudonomiae</name>
    <dbReference type="NCBI Taxonomy" id="1506151"/>
    <lineage>
        <taxon>Eukaryota</taxon>
        <taxon>Fungi</taxon>
        <taxon>Dikarya</taxon>
        <taxon>Ascomycota</taxon>
        <taxon>Pezizomycotina</taxon>
        <taxon>Eurotiomycetes</taxon>
        <taxon>Eurotiomycetidae</taxon>
        <taxon>Eurotiales</taxon>
        <taxon>Aspergillaceae</taxon>
        <taxon>Aspergillus</taxon>
        <taxon>Aspergillus subgen. Circumdati</taxon>
    </lineage>
</organism>
<evidence type="ECO:0000256" key="1">
    <source>
        <dbReference type="SAM" id="MobiDB-lite"/>
    </source>
</evidence>
<dbReference type="AlphaFoldDB" id="A0A5N7DI31"/>
<accession>A0A5N7DI31</accession>
<dbReference type="EMBL" id="ML736756">
    <property type="protein sequence ID" value="KAE8406116.1"/>
    <property type="molecule type" value="Genomic_DNA"/>
</dbReference>
<dbReference type="RefSeq" id="XP_031943435.1">
    <property type="nucleotide sequence ID" value="XM_032081492.1"/>
</dbReference>
<protein>
    <submittedName>
        <fullName evidence="2">Uncharacterized protein</fullName>
    </submittedName>
</protein>
<evidence type="ECO:0000313" key="2">
    <source>
        <dbReference type="EMBL" id="KAE8406116.1"/>
    </source>
</evidence>
<dbReference type="Proteomes" id="UP000325579">
    <property type="component" value="Unassembled WGS sequence"/>
</dbReference>